<organism evidence="1 2">
    <name type="scientific">Algoriphagus aquatilis</name>
    <dbReference type="NCBI Taxonomy" id="490186"/>
    <lineage>
        <taxon>Bacteria</taxon>
        <taxon>Pseudomonadati</taxon>
        <taxon>Bacteroidota</taxon>
        <taxon>Cytophagia</taxon>
        <taxon>Cytophagales</taxon>
        <taxon>Cyclobacteriaceae</taxon>
        <taxon>Algoriphagus</taxon>
    </lineage>
</organism>
<dbReference type="CDD" id="cd02980">
    <property type="entry name" value="TRX_Fd_family"/>
    <property type="match status" value="1"/>
</dbReference>
<dbReference type="Pfam" id="PF01257">
    <property type="entry name" value="2Fe-2S_thioredx"/>
    <property type="match status" value="1"/>
</dbReference>
<sequence length="80" mass="8700">MKHSKTLVFCCTGSDCKKSGGKSLRKELKESAKSGDIKGNVKLIRTQCMDMCKSAPVVIVGDHFCKKATLDVVLSQINKP</sequence>
<accession>A0ABW0BSI6</accession>
<evidence type="ECO:0000313" key="2">
    <source>
        <dbReference type="Proteomes" id="UP001596163"/>
    </source>
</evidence>
<protein>
    <submittedName>
        <fullName evidence="1">NAD(P)H-dependent oxidoreductase subunit E</fullName>
    </submittedName>
</protein>
<keyword evidence="2" id="KW-1185">Reference proteome</keyword>
<dbReference type="Proteomes" id="UP001596163">
    <property type="component" value="Unassembled WGS sequence"/>
</dbReference>
<dbReference type="EMBL" id="JBHSKS010000001">
    <property type="protein sequence ID" value="MFC5190558.1"/>
    <property type="molecule type" value="Genomic_DNA"/>
</dbReference>
<proteinExistence type="predicted"/>
<dbReference type="SUPFAM" id="SSF52833">
    <property type="entry name" value="Thioredoxin-like"/>
    <property type="match status" value="1"/>
</dbReference>
<name>A0ABW0BSI6_9BACT</name>
<dbReference type="InterPro" id="IPR036249">
    <property type="entry name" value="Thioredoxin-like_sf"/>
</dbReference>
<evidence type="ECO:0000313" key="1">
    <source>
        <dbReference type="EMBL" id="MFC5190558.1"/>
    </source>
</evidence>
<dbReference type="RefSeq" id="WP_377911740.1">
    <property type="nucleotide sequence ID" value="NZ_JBHSKS010000001.1"/>
</dbReference>
<gene>
    <name evidence="1" type="ORF">ACFPIK_02175</name>
</gene>
<dbReference type="Gene3D" id="3.40.30.10">
    <property type="entry name" value="Glutaredoxin"/>
    <property type="match status" value="1"/>
</dbReference>
<reference evidence="2" key="1">
    <citation type="journal article" date="2019" name="Int. J. Syst. Evol. Microbiol.">
        <title>The Global Catalogue of Microorganisms (GCM) 10K type strain sequencing project: providing services to taxonomists for standard genome sequencing and annotation.</title>
        <authorList>
            <consortium name="The Broad Institute Genomics Platform"/>
            <consortium name="The Broad Institute Genome Sequencing Center for Infectious Disease"/>
            <person name="Wu L."/>
            <person name="Ma J."/>
        </authorList>
    </citation>
    <scope>NUCLEOTIDE SEQUENCE [LARGE SCALE GENOMIC DNA]</scope>
    <source>
        <strain evidence="2">CGMCC 1.7030</strain>
    </source>
</reference>
<comment type="caution">
    <text evidence="1">The sequence shown here is derived from an EMBL/GenBank/DDBJ whole genome shotgun (WGS) entry which is preliminary data.</text>
</comment>